<gene>
    <name evidence="2" type="ORF">PYCCODRAFT_279064</name>
</gene>
<evidence type="ECO:0000256" key="1">
    <source>
        <dbReference type="SAM" id="MobiDB-lite"/>
    </source>
</evidence>
<dbReference type="AlphaFoldDB" id="A0A1Y2IRY6"/>
<reference evidence="2 3" key="1">
    <citation type="journal article" date="2015" name="Biotechnol. Biofuels">
        <title>Enhanced degradation of softwood versus hardwood by the white-rot fungus Pycnoporus coccineus.</title>
        <authorList>
            <person name="Couturier M."/>
            <person name="Navarro D."/>
            <person name="Chevret D."/>
            <person name="Henrissat B."/>
            <person name="Piumi F."/>
            <person name="Ruiz-Duenas F.J."/>
            <person name="Martinez A.T."/>
            <person name="Grigoriev I.V."/>
            <person name="Riley R."/>
            <person name="Lipzen A."/>
            <person name="Berrin J.G."/>
            <person name="Master E.R."/>
            <person name="Rosso M.N."/>
        </authorList>
    </citation>
    <scope>NUCLEOTIDE SEQUENCE [LARGE SCALE GENOMIC DNA]</scope>
    <source>
        <strain evidence="2 3">BRFM310</strain>
    </source>
</reference>
<evidence type="ECO:0000313" key="2">
    <source>
        <dbReference type="EMBL" id="OSD02981.1"/>
    </source>
</evidence>
<evidence type="ECO:0000313" key="3">
    <source>
        <dbReference type="Proteomes" id="UP000193067"/>
    </source>
</evidence>
<sequence>MLSSFAGLLPSLHSQSLYRRNPRTRSVTHTHEVSAAISPRLLHIISLSSDTPNTHIHLDRKHSRSPSFARGHPKLSAPPSSHAHRTVHPCSSFLRILSDMAQCHSRLSIYCAPKKASGCASCVRGCMVRLCLEALKPCLEALSQEGMTYYSRSASCFLPVCRPFGTSFTRSRACVGRRQPAGAS</sequence>
<feature type="region of interest" description="Disordered" evidence="1">
    <location>
        <begin position="53"/>
        <end position="86"/>
    </location>
</feature>
<proteinExistence type="predicted"/>
<organism evidence="2 3">
    <name type="scientific">Trametes coccinea (strain BRFM310)</name>
    <name type="common">Pycnoporus coccineus</name>
    <dbReference type="NCBI Taxonomy" id="1353009"/>
    <lineage>
        <taxon>Eukaryota</taxon>
        <taxon>Fungi</taxon>
        <taxon>Dikarya</taxon>
        <taxon>Basidiomycota</taxon>
        <taxon>Agaricomycotina</taxon>
        <taxon>Agaricomycetes</taxon>
        <taxon>Polyporales</taxon>
        <taxon>Polyporaceae</taxon>
        <taxon>Trametes</taxon>
    </lineage>
</organism>
<dbReference type="OrthoDB" id="10661358at2759"/>
<name>A0A1Y2IRY6_TRAC3</name>
<keyword evidence="3" id="KW-1185">Reference proteome</keyword>
<accession>A0A1Y2IRY6</accession>
<protein>
    <submittedName>
        <fullName evidence="2">Uncharacterized protein</fullName>
    </submittedName>
</protein>
<dbReference type="Proteomes" id="UP000193067">
    <property type="component" value="Unassembled WGS sequence"/>
</dbReference>
<dbReference type="EMBL" id="KZ084102">
    <property type="protein sequence ID" value="OSD02981.1"/>
    <property type="molecule type" value="Genomic_DNA"/>
</dbReference>